<dbReference type="Pfam" id="PF09831">
    <property type="entry name" value="DUF2058"/>
    <property type="match status" value="1"/>
</dbReference>
<protein>
    <submittedName>
        <fullName evidence="2">DUF2058 family protein</fullName>
    </submittedName>
</protein>
<dbReference type="AlphaFoldDB" id="A0A6N7QMX4"/>
<evidence type="ECO:0000313" key="3">
    <source>
        <dbReference type="Proteomes" id="UP000433788"/>
    </source>
</evidence>
<feature type="region of interest" description="Disordered" evidence="1">
    <location>
        <begin position="1"/>
        <end position="77"/>
    </location>
</feature>
<organism evidence="2 3">
    <name type="scientific">Spiribacter salilacus</name>
    <dbReference type="NCBI Taxonomy" id="2664894"/>
    <lineage>
        <taxon>Bacteria</taxon>
        <taxon>Pseudomonadati</taxon>
        <taxon>Pseudomonadota</taxon>
        <taxon>Gammaproteobacteria</taxon>
        <taxon>Chromatiales</taxon>
        <taxon>Ectothiorhodospiraceae</taxon>
        <taxon>Spiribacter</taxon>
    </lineage>
</organism>
<dbReference type="EMBL" id="WJPP01000002">
    <property type="protein sequence ID" value="MRH77875.1"/>
    <property type="molecule type" value="Genomic_DNA"/>
</dbReference>
<feature type="compositionally biased region" description="Basic and acidic residues" evidence="1">
    <location>
        <begin position="50"/>
        <end position="77"/>
    </location>
</feature>
<feature type="compositionally biased region" description="Basic and acidic residues" evidence="1">
    <location>
        <begin position="1"/>
        <end position="22"/>
    </location>
</feature>
<dbReference type="InterPro" id="IPR018636">
    <property type="entry name" value="DUF2058"/>
</dbReference>
<accession>A0A6N7QMX4</accession>
<proteinExistence type="predicted"/>
<dbReference type="RefSeq" id="WP_153718935.1">
    <property type="nucleotide sequence ID" value="NZ_WJPP01000002.1"/>
</dbReference>
<sequence length="174" mass="20136">MSDSLRDQLLKAGLAKEQDLRKVKTQKRQKRRRGEADTEQDAARSAAAQKEADQRARDRTLNRRRQEEQQRAADEHAARQMVIDAEIEHGGDVRFNFTHKDRIRPIYVSAEQRQQLADGKLAIARTRGRYRLIPVELVEKIRARADFLIAWSPTDQSSDEAAYPDHPVPDDLIW</sequence>
<comment type="caution">
    <text evidence="2">The sequence shown here is derived from an EMBL/GenBank/DDBJ whole genome shotgun (WGS) entry which is preliminary data.</text>
</comment>
<evidence type="ECO:0000256" key="1">
    <source>
        <dbReference type="SAM" id="MobiDB-lite"/>
    </source>
</evidence>
<feature type="compositionally biased region" description="Basic residues" evidence="1">
    <location>
        <begin position="23"/>
        <end position="33"/>
    </location>
</feature>
<name>A0A6N7QMX4_9GAMM</name>
<evidence type="ECO:0000313" key="2">
    <source>
        <dbReference type="EMBL" id="MRH77875.1"/>
    </source>
</evidence>
<keyword evidence="3" id="KW-1185">Reference proteome</keyword>
<gene>
    <name evidence="2" type="ORF">GH984_04075</name>
</gene>
<dbReference type="Proteomes" id="UP000433788">
    <property type="component" value="Unassembled WGS sequence"/>
</dbReference>
<reference evidence="2 3" key="1">
    <citation type="submission" date="2019-11" db="EMBL/GenBank/DDBJ databases">
        <authorList>
            <person name="Zhang X.Y."/>
        </authorList>
    </citation>
    <scope>NUCLEOTIDE SEQUENCE [LARGE SCALE GENOMIC DNA]</scope>
    <source>
        <strain evidence="2 3">C176</strain>
    </source>
</reference>